<dbReference type="EMBL" id="LAZR01006780">
    <property type="protein sequence ID" value="KKM89692.1"/>
    <property type="molecule type" value="Genomic_DNA"/>
</dbReference>
<keyword evidence="1" id="KW-0547">Nucleotide-binding</keyword>
<proteinExistence type="predicted"/>
<gene>
    <name evidence="3" type="ORF">LCGC14_1246230</name>
</gene>
<organism evidence="3">
    <name type="scientific">marine sediment metagenome</name>
    <dbReference type="NCBI Taxonomy" id="412755"/>
    <lineage>
        <taxon>unclassified sequences</taxon>
        <taxon>metagenomes</taxon>
        <taxon>ecological metagenomes</taxon>
    </lineage>
</organism>
<dbReference type="InterPro" id="IPR056098">
    <property type="entry name" value="Acb2/Tad1_hairpin"/>
</dbReference>
<protein>
    <recommendedName>
        <fullName evidence="2">Acb2/Tad1 hairpin domain-containing protein</fullName>
    </recommendedName>
</protein>
<evidence type="ECO:0000256" key="1">
    <source>
        <dbReference type="ARBA" id="ARBA00022741"/>
    </source>
</evidence>
<name>A0A0F9P8C8_9ZZZZ</name>
<dbReference type="AlphaFoldDB" id="A0A0F9P8C8"/>
<sequence length="102" mass="11726">MTEQMLCEQRDILRMLKKPEEGMAENQHKKIKGYRDLSEEEIALMNEVKEMEAEVGRLVKKLSARVMPAEGLDPRWILIGRTDLQTGFMALVRAIARPATEL</sequence>
<accession>A0A0F9P8C8</accession>
<feature type="domain" description="Acb2/Tad1 hairpin" evidence="2">
    <location>
        <begin position="30"/>
        <end position="96"/>
    </location>
</feature>
<evidence type="ECO:0000313" key="3">
    <source>
        <dbReference type="EMBL" id="KKM89692.1"/>
    </source>
</evidence>
<reference evidence="3" key="1">
    <citation type="journal article" date="2015" name="Nature">
        <title>Complex archaea that bridge the gap between prokaryotes and eukaryotes.</title>
        <authorList>
            <person name="Spang A."/>
            <person name="Saw J.H."/>
            <person name="Jorgensen S.L."/>
            <person name="Zaremba-Niedzwiedzka K."/>
            <person name="Martijn J."/>
            <person name="Lind A.E."/>
            <person name="van Eijk R."/>
            <person name="Schleper C."/>
            <person name="Guy L."/>
            <person name="Ettema T.J."/>
        </authorList>
    </citation>
    <scope>NUCLEOTIDE SEQUENCE</scope>
</reference>
<comment type="caution">
    <text evidence="3">The sequence shown here is derived from an EMBL/GenBank/DDBJ whole genome shotgun (WGS) entry which is preliminary data.</text>
</comment>
<dbReference type="Pfam" id="PF24729">
    <property type="entry name" value="Acb2_Tad1_hairpin"/>
    <property type="match status" value="1"/>
</dbReference>
<dbReference type="GO" id="GO:0000166">
    <property type="term" value="F:nucleotide binding"/>
    <property type="evidence" value="ECO:0007669"/>
    <property type="project" value="UniProtKB-KW"/>
</dbReference>
<evidence type="ECO:0000259" key="2">
    <source>
        <dbReference type="Pfam" id="PF24729"/>
    </source>
</evidence>